<reference evidence="1 2" key="1">
    <citation type="submission" date="2022-11" db="EMBL/GenBank/DDBJ databases">
        <title>Acinetobacter entericus sp. nov., isolated from the gut of the plastic-eating larvae of the Coleoptera insect Zophobas atratus.</title>
        <authorList>
            <person name="Dong X."/>
            <person name="Yang Y."/>
        </authorList>
    </citation>
    <scope>NUCLEOTIDE SEQUENCE [LARGE SCALE GENOMIC DNA]</scope>
    <source>
        <strain evidence="1 2">BIT-DXN8</strain>
    </source>
</reference>
<gene>
    <name evidence="1" type="ORF">OKC24_16535</name>
</gene>
<name>A0ABT3NMI1_9GAMM</name>
<protein>
    <submittedName>
        <fullName evidence="1">Uncharacterized protein</fullName>
    </submittedName>
</protein>
<dbReference type="RefSeq" id="WP_165499145.1">
    <property type="nucleotide sequence ID" value="NZ_JAPEQW010000029.1"/>
</dbReference>
<sequence>MENRITDFDAMQMVRMHEALTPELLRHYYPEAPFPAIHPLVSLYAAVKRWVSSQLKMR</sequence>
<dbReference type="EMBL" id="JAPEQW010000029">
    <property type="protein sequence ID" value="MCW8040745.1"/>
    <property type="molecule type" value="Genomic_DNA"/>
</dbReference>
<evidence type="ECO:0000313" key="2">
    <source>
        <dbReference type="Proteomes" id="UP001209682"/>
    </source>
</evidence>
<evidence type="ECO:0000313" key="1">
    <source>
        <dbReference type="EMBL" id="MCW8040745.1"/>
    </source>
</evidence>
<accession>A0ABT3NMI1</accession>
<keyword evidence="2" id="KW-1185">Reference proteome</keyword>
<proteinExistence type="predicted"/>
<comment type="caution">
    <text evidence="1">The sequence shown here is derived from an EMBL/GenBank/DDBJ whole genome shotgun (WGS) entry which is preliminary data.</text>
</comment>
<dbReference type="Proteomes" id="UP001209682">
    <property type="component" value="Unassembled WGS sequence"/>
</dbReference>
<organism evidence="1 2">
    <name type="scientific">Acinetobacter entericus</name>
    <dbReference type="NCBI Taxonomy" id="2989714"/>
    <lineage>
        <taxon>Bacteria</taxon>
        <taxon>Pseudomonadati</taxon>
        <taxon>Pseudomonadota</taxon>
        <taxon>Gammaproteobacteria</taxon>
        <taxon>Moraxellales</taxon>
        <taxon>Moraxellaceae</taxon>
        <taxon>Acinetobacter</taxon>
    </lineage>
</organism>